<dbReference type="PANTHER" id="PTHR24414:SF44">
    <property type="entry name" value="F-BOX DOMAIN-CONTAINING PROTEIN"/>
    <property type="match status" value="1"/>
</dbReference>
<dbReference type="InterPro" id="IPR006652">
    <property type="entry name" value="Kelch_1"/>
</dbReference>
<dbReference type="STRING" id="57577.A0A2K3LVT5"/>
<dbReference type="PANTHER" id="PTHR24414">
    <property type="entry name" value="F-BOX/KELCH-REPEAT PROTEIN SKIP4"/>
    <property type="match status" value="1"/>
</dbReference>
<dbReference type="Gene3D" id="2.120.10.80">
    <property type="entry name" value="Kelch-type beta propeller"/>
    <property type="match status" value="1"/>
</dbReference>
<dbReference type="SUPFAM" id="SSF117281">
    <property type="entry name" value="Kelch motif"/>
    <property type="match status" value="1"/>
</dbReference>
<dbReference type="Proteomes" id="UP000236291">
    <property type="component" value="Unassembled WGS sequence"/>
</dbReference>
<accession>A0A2K3LVT5</accession>
<dbReference type="InterPro" id="IPR050354">
    <property type="entry name" value="F-box/kelch-repeat_ARATH"/>
</dbReference>
<dbReference type="EMBL" id="ASHM01036848">
    <property type="protein sequence ID" value="PNX79891.1"/>
    <property type="molecule type" value="Genomic_DNA"/>
</dbReference>
<reference evidence="2 3" key="2">
    <citation type="journal article" date="2017" name="Front. Plant Sci.">
        <title>Gene Classification and Mining of Molecular Markers Useful in Red Clover (Trifolium pratense) Breeding.</title>
        <authorList>
            <person name="Istvanek J."/>
            <person name="Dluhosova J."/>
            <person name="Dluhos P."/>
            <person name="Patkova L."/>
            <person name="Nedelnik J."/>
            <person name="Repkova J."/>
        </authorList>
    </citation>
    <scope>NUCLEOTIDE SEQUENCE [LARGE SCALE GENOMIC DNA]</scope>
    <source>
        <strain evidence="3">cv. Tatra</strain>
        <tissue evidence="2">Young leaves</tissue>
    </source>
</reference>
<reference evidence="2 3" key="1">
    <citation type="journal article" date="2014" name="Am. J. Bot.">
        <title>Genome assembly and annotation for red clover (Trifolium pratense; Fabaceae).</title>
        <authorList>
            <person name="Istvanek J."/>
            <person name="Jaros M."/>
            <person name="Krenek A."/>
            <person name="Repkova J."/>
        </authorList>
    </citation>
    <scope>NUCLEOTIDE SEQUENCE [LARGE SCALE GENOMIC DNA]</scope>
    <source>
        <strain evidence="3">cv. Tatra</strain>
        <tissue evidence="2">Young leaves</tissue>
    </source>
</reference>
<dbReference type="InterPro" id="IPR015915">
    <property type="entry name" value="Kelch-typ_b-propeller"/>
</dbReference>
<protein>
    <submittedName>
        <fullName evidence="2">F-box/kelch-repeat protein at1g23390-like protein</fullName>
    </submittedName>
</protein>
<dbReference type="GO" id="GO:0005634">
    <property type="term" value="C:nucleus"/>
    <property type="evidence" value="ECO:0007669"/>
    <property type="project" value="TreeGrafter"/>
</dbReference>
<dbReference type="GO" id="GO:0043161">
    <property type="term" value="P:proteasome-mediated ubiquitin-dependent protein catabolic process"/>
    <property type="evidence" value="ECO:0007669"/>
    <property type="project" value="TreeGrafter"/>
</dbReference>
<evidence type="ECO:0000313" key="1">
    <source>
        <dbReference type="EMBL" id="PNX79891.1"/>
    </source>
</evidence>
<dbReference type="EMBL" id="ASHM01042447">
    <property type="protein sequence ID" value="PNX82648.1"/>
    <property type="molecule type" value="Genomic_DNA"/>
</dbReference>
<proteinExistence type="predicted"/>
<evidence type="ECO:0000313" key="3">
    <source>
        <dbReference type="Proteomes" id="UP000236291"/>
    </source>
</evidence>
<gene>
    <name evidence="1" type="ORF">L195_g035881</name>
    <name evidence="2" type="ORF">L195_g038679</name>
</gene>
<dbReference type="GO" id="GO:0005829">
    <property type="term" value="C:cytosol"/>
    <property type="evidence" value="ECO:0007669"/>
    <property type="project" value="TreeGrafter"/>
</dbReference>
<dbReference type="AlphaFoldDB" id="A0A2K3LVT5"/>
<sequence length="380" mass="42599">MVATTTQRESKKEAPIHGDVLEVIFSLVPLIELVPSCHVSKSWNKTVFSSLNHIRKIKPWLIILTQPTRANTSRVSIAHAYDPRSQAWLQITKQQPLINKTHEISAVRSSHSTLLYTISPSEFSFSLDALHLEWHKAPSPRVWRTDPIVARVGTRVVVAGGVCEFEDDPLAVEMYDMESRTWVMCPSMPTMLISVPASTWLSVAVVGETMFVTEKTSGITYSFNTITMNWEGPYNLCPNENVFYSVTGVLSEKLTVAGLVGEQGNVREVKLWRVKEELGSGMEEIGSMPKEMVEKLKSDSEFGSVEVVWVGNFVYLRNTLVLEEIVVCEVVKGNLCEWRSVKNVAVDGGTRMVFCGGDLSMEDLHKAVLSEKQTFRMKQI</sequence>
<dbReference type="Pfam" id="PF01344">
    <property type="entry name" value="Kelch_1"/>
    <property type="match status" value="1"/>
</dbReference>
<evidence type="ECO:0000313" key="2">
    <source>
        <dbReference type="EMBL" id="PNX82648.1"/>
    </source>
</evidence>
<organism evidence="2 3">
    <name type="scientific">Trifolium pratense</name>
    <name type="common">Red clover</name>
    <dbReference type="NCBI Taxonomy" id="57577"/>
    <lineage>
        <taxon>Eukaryota</taxon>
        <taxon>Viridiplantae</taxon>
        <taxon>Streptophyta</taxon>
        <taxon>Embryophyta</taxon>
        <taxon>Tracheophyta</taxon>
        <taxon>Spermatophyta</taxon>
        <taxon>Magnoliopsida</taxon>
        <taxon>eudicotyledons</taxon>
        <taxon>Gunneridae</taxon>
        <taxon>Pentapetalae</taxon>
        <taxon>rosids</taxon>
        <taxon>fabids</taxon>
        <taxon>Fabales</taxon>
        <taxon>Fabaceae</taxon>
        <taxon>Papilionoideae</taxon>
        <taxon>50 kb inversion clade</taxon>
        <taxon>NPAAA clade</taxon>
        <taxon>Hologalegina</taxon>
        <taxon>IRL clade</taxon>
        <taxon>Trifolieae</taxon>
        <taxon>Trifolium</taxon>
    </lineage>
</organism>
<name>A0A2K3LVT5_TRIPR</name>
<comment type="caution">
    <text evidence="2">The sequence shown here is derived from an EMBL/GenBank/DDBJ whole genome shotgun (WGS) entry which is preliminary data.</text>
</comment>